<name>A0ABR9WEG6_9BACT</name>
<evidence type="ECO:0000313" key="3">
    <source>
        <dbReference type="EMBL" id="MBE9463880.1"/>
    </source>
</evidence>
<proteinExistence type="predicted"/>
<dbReference type="InterPro" id="IPR003779">
    <property type="entry name" value="CMD-like"/>
</dbReference>
<evidence type="ECO:0000256" key="1">
    <source>
        <dbReference type="SAM" id="SignalP"/>
    </source>
</evidence>
<evidence type="ECO:0000259" key="2">
    <source>
        <dbReference type="Pfam" id="PF02627"/>
    </source>
</evidence>
<dbReference type="Gene3D" id="1.20.1290.10">
    <property type="entry name" value="AhpD-like"/>
    <property type="match status" value="1"/>
</dbReference>
<accession>A0ABR9WEG6</accession>
<reference evidence="4" key="1">
    <citation type="submission" date="2023-07" db="EMBL/GenBank/DDBJ databases">
        <title>Dyadobacter sp. nov 'subterranea' isolated from contaminted grondwater.</title>
        <authorList>
            <person name="Szabo I."/>
            <person name="Al-Omari J."/>
            <person name="Szerdahelyi S.G."/>
            <person name="Rado J."/>
        </authorList>
    </citation>
    <scope>NUCLEOTIDE SEQUENCE [LARGE SCALE GENOMIC DNA]</scope>
    <source>
        <strain evidence="4">UP-52</strain>
    </source>
</reference>
<dbReference type="InterPro" id="IPR029032">
    <property type="entry name" value="AhpD-like"/>
</dbReference>
<feature type="domain" description="Carboxymuconolactone decarboxylase-like" evidence="2">
    <location>
        <begin position="28"/>
        <end position="95"/>
    </location>
</feature>
<dbReference type="Pfam" id="PF02627">
    <property type="entry name" value="CMD"/>
    <property type="match status" value="1"/>
</dbReference>
<sequence length="110" mass="12103">MSQAKPFSCALLLVLMFAVTVTKAQTSMDQKKELNLQQQSIVAISALTASGDLENLSKQLDTGLDAGLNVEQVKEILVQLYAYCGFPRSLNGISALMAVTEKRKGERYYR</sequence>
<dbReference type="RefSeq" id="WP_194121979.1">
    <property type="nucleotide sequence ID" value="NZ_JACYGY010000001.1"/>
</dbReference>
<feature type="chain" id="PRO_5047210338" evidence="1">
    <location>
        <begin position="25"/>
        <end position="110"/>
    </location>
</feature>
<dbReference type="InterPro" id="IPR052512">
    <property type="entry name" value="4CMD/NDH-1_regulator"/>
</dbReference>
<keyword evidence="4" id="KW-1185">Reference proteome</keyword>
<dbReference type="Proteomes" id="UP000634134">
    <property type="component" value="Unassembled WGS sequence"/>
</dbReference>
<evidence type="ECO:0000313" key="4">
    <source>
        <dbReference type="Proteomes" id="UP000634134"/>
    </source>
</evidence>
<feature type="signal peptide" evidence="1">
    <location>
        <begin position="1"/>
        <end position="24"/>
    </location>
</feature>
<dbReference type="PANTHER" id="PTHR33570:SF2">
    <property type="entry name" value="CARBOXYMUCONOLACTONE DECARBOXYLASE-LIKE DOMAIN-CONTAINING PROTEIN"/>
    <property type="match status" value="1"/>
</dbReference>
<dbReference type="SUPFAM" id="SSF69118">
    <property type="entry name" value="AhpD-like"/>
    <property type="match status" value="1"/>
</dbReference>
<dbReference type="EMBL" id="JACYGY010000001">
    <property type="protein sequence ID" value="MBE9463880.1"/>
    <property type="molecule type" value="Genomic_DNA"/>
</dbReference>
<organism evidence="3 4">
    <name type="scientific">Dyadobacter subterraneus</name>
    <dbReference type="NCBI Taxonomy" id="2773304"/>
    <lineage>
        <taxon>Bacteria</taxon>
        <taxon>Pseudomonadati</taxon>
        <taxon>Bacteroidota</taxon>
        <taxon>Cytophagia</taxon>
        <taxon>Cytophagales</taxon>
        <taxon>Spirosomataceae</taxon>
        <taxon>Dyadobacter</taxon>
    </lineage>
</organism>
<keyword evidence="1" id="KW-0732">Signal</keyword>
<comment type="caution">
    <text evidence="3">The sequence shown here is derived from an EMBL/GenBank/DDBJ whole genome shotgun (WGS) entry which is preliminary data.</text>
</comment>
<dbReference type="PANTHER" id="PTHR33570">
    <property type="entry name" value="4-CARBOXYMUCONOLACTONE DECARBOXYLASE FAMILY PROTEIN"/>
    <property type="match status" value="1"/>
</dbReference>
<protein>
    <submittedName>
        <fullName evidence="3">Carboxymuconolactone decarboxylase family protein</fullName>
    </submittedName>
</protein>
<gene>
    <name evidence="3" type="ORF">IEE83_18510</name>
</gene>